<dbReference type="OrthoDB" id="9950333at2"/>
<evidence type="ECO:0000256" key="1">
    <source>
        <dbReference type="SAM" id="Phobius"/>
    </source>
</evidence>
<dbReference type="Proteomes" id="UP000019277">
    <property type="component" value="Unassembled WGS sequence"/>
</dbReference>
<organism evidence="2 3">
    <name type="scientific">Actinokineospora spheciospongiae</name>
    <dbReference type="NCBI Taxonomy" id="909613"/>
    <lineage>
        <taxon>Bacteria</taxon>
        <taxon>Bacillati</taxon>
        <taxon>Actinomycetota</taxon>
        <taxon>Actinomycetes</taxon>
        <taxon>Pseudonocardiales</taxon>
        <taxon>Pseudonocardiaceae</taxon>
        <taxon>Actinokineospora</taxon>
    </lineage>
</organism>
<feature type="transmembrane region" description="Helical" evidence="1">
    <location>
        <begin position="14"/>
        <end position="33"/>
    </location>
</feature>
<keyword evidence="1" id="KW-0812">Transmembrane</keyword>
<dbReference type="NCBIfam" id="NF046119">
    <property type="entry name" value="memb_SCO4225"/>
    <property type="match status" value="1"/>
</dbReference>
<name>W7J7A8_9PSEU</name>
<evidence type="ECO:0000313" key="3">
    <source>
        <dbReference type="Proteomes" id="UP000019277"/>
    </source>
</evidence>
<dbReference type="InterPro" id="IPR057702">
    <property type="entry name" value="DUF7942"/>
</dbReference>
<protein>
    <submittedName>
        <fullName evidence="2">Uncharacterized protein</fullName>
    </submittedName>
</protein>
<accession>W7J7A8</accession>
<keyword evidence="1" id="KW-0472">Membrane</keyword>
<dbReference type="STRING" id="909613.UO65_2758"/>
<gene>
    <name evidence="2" type="ORF">UO65_2758</name>
</gene>
<dbReference type="EMBL" id="AYXG01000099">
    <property type="protein sequence ID" value="EWC61934.1"/>
    <property type="molecule type" value="Genomic_DNA"/>
</dbReference>
<feature type="transmembrane region" description="Helical" evidence="1">
    <location>
        <begin position="45"/>
        <end position="62"/>
    </location>
</feature>
<dbReference type="RefSeq" id="WP_035282421.1">
    <property type="nucleotide sequence ID" value="NZ_AYXG01000099.1"/>
</dbReference>
<proteinExistence type="predicted"/>
<sequence>MTTWSNRRAARKVALAYLVVVTLVFIGVALVIATNDSPDGSFAPVLAFVVTLPASLVIILLPEFPEPWGGVVAGVGLVAVALVQAWLLWLLFRGHRRS</sequence>
<reference evidence="2 3" key="1">
    <citation type="journal article" date="2014" name="Genome Announc.">
        <title>Draft Genome Sequence of the Antitrypanosomally Active Sponge-Associated Bacterium Actinokineospora sp. Strain EG49.</title>
        <authorList>
            <person name="Harjes J."/>
            <person name="Ryu T."/>
            <person name="Abdelmohsen U.R."/>
            <person name="Moitinho-Silva L."/>
            <person name="Horn H."/>
            <person name="Ravasi T."/>
            <person name="Hentschel U."/>
        </authorList>
    </citation>
    <scope>NUCLEOTIDE SEQUENCE [LARGE SCALE GENOMIC DNA]</scope>
    <source>
        <strain evidence="2 3">EG49</strain>
    </source>
</reference>
<feature type="transmembrane region" description="Helical" evidence="1">
    <location>
        <begin position="68"/>
        <end position="92"/>
    </location>
</feature>
<dbReference type="Pfam" id="PF25637">
    <property type="entry name" value="DUF7942"/>
    <property type="match status" value="1"/>
</dbReference>
<dbReference type="AlphaFoldDB" id="W7J7A8"/>
<keyword evidence="1" id="KW-1133">Transmembrane helix</keyword>
<comment type="caution">
    <text evidence="2">The sequence shown here is derived from an EMBL/GenBank/DDBJ whole genome shotgun (WGS) entry which is preliminary data.</text>
</comment>
<accession>A0A8E3BDT5</accession>
<keyword evidence="3" id="KW-1185">Reference proteome</keyword>
<evidence type="ECO:0000313" key="2">
    <source>
        <dbReference type="EMBL" id="EWC61934.1"/>
    </source>
</evidence>